<dbReference type="EMBL" id="FQYP01000001">
    <property type="protein sequence ID" value="SHI45622.1"/>
    <property type="molecule type" value="Genomic_DNA"/>
</dbReference>
<proteinExistence type="predicted"/>
<evidence type="ECO:0000313" key="5">
    <source>
        <dbReference type="Proteomes" id="UP000184432"/>
    </source>
</evidence>
<dbReference type="InterPro" id="IPR026881">
    <property type="entry name" value="WYL_dom"/>
</dbReference>
<reference evidence="5" key="1">
    <citation type="submission" date="2016-11" db="EMBL/GenBank/DDBJ databases">
        <authorList>
            <person name="Varghese N."/>
            <person name="Submissions S."/>
        </authorList>
    </citation>
    <scope>NUCLEOTIDE SEQUENCE [LARGE SCALE GENOMIC DNA]</scope>
    <source>
        <strain evidence="5">DSM 22623</strain>
    </source>
</reference>
<gene>
    <name evidence="4" type="ORF">SAMN04488508_101709</name>
</gene>
<dbReference type="PANTHER" id="PTHR34580:SF1">
    <property type="entry name" value="PROTEIN PAFC"/>
    <property type="match status" value="1"/>
</dbReference>
<dbReference type="Pfam" id="PF13280">
    <property type="entry name" value="WYL"/>
    <property type="match status" value="1"/>
</dbReference>
<feature type="domain" description="HTH deoR-type" evidence="3">
    <location>
        <begin position="3"/>
        <end position="58"/>
    </location>
</feature>
<evidence type="ECO:0000313" key="4">
    <source>
        <dbReference type="EMBL" id="SHI45622.1"/>
    </source>
</evidence>
<dbReference type="PANTHER" id="PTHR34580">
    <property type="match status" value="1"/>
</dbReference>
<dbReference type="Gene3D" id="1.10.10.10">
    <property type="entry name" value="Winged helix-like DNA-binding domain superfamily/Winged helix DNA-binding domain"/>
    <property type="match status" value="1"/>
</dbReference>
<evidence type="ECO:0000259" key="3">
    <source>
        <dbReference type="PROSITE" id="PS51000"/>
    </source>
</evidence>
<keyword evidence="2" id="KW-0804">Transcription</keyword>
<dbReference type="InterPro" id="IPR036388">
    <property type="entry name" value="WH-like_DNA-bd_sf"/>
</dbReference>
<dbReference type="GO" id="GO:0003700">
    <property type="term" value="F:DNA-binding transcription factor activity"/>
    <property type="evidence" value="ECO:0007669"/>
    <property type="project" value="InterPro"/>
</dbReference>
<sequence length="234" mass="27088">MKRLHRLTAILVKLQSKKIVQASELADKFEVSLRTIYRDMQALTDAGVPIGAEAGTGYFLVDGYSLPPVMFTEKEANALLTASKIIKTNNDQSLIDAYHEAIDKVIAVLKTSQKQKLELLDQRVFTYNRRAAHPSNTLSVIQQAITDFRVLEISYTNMNKEASKRRIEPLGVYFTNNTWIVIAYCKLRKDYREFRTDRIESLVECHEIFTSQRFTLEDYYNRRLQQYRTNNSSS</sequence>
<dbReference type="InterPro" id="IPR051534">
    <property type="entry name" value="CBASS_pafABC_assoc_protein"/>
</dbReference>
<dbReference type="InterPro" id="IPR036390">
    <property type="entry name" value="WH_DNA-bd_sf"/>
</dbReference>
<keyword evidence="5" id="KW-1185">Reference proteome</keyword>
<dbReference type="Pfam" id="PF08279">
    <property type="entry name" value="HTH_11"/>
    <property type="match status" value="1"/>
</dbReference>
<dbReference type="AlphaFoldDB" id="A0A1M6BA88"/>
<dbReference type="PROSITE" id="PS51000">
    <property type="entry name" value="HTH_DEOR_2"/>
    <property type="match status" value="1"/>
</dbReference>
<dbReference type="PROSITE" id="PS52050">
    <property type="entry name" value="WYL"/>
    <property type="match status" value="1"/>
</dbReference>
<accession>A0A1M6BA88</accession>
<protein>
    <submittedName>
        <fullName evidence="4">HTH domain-containing protein</fullName>
    </submittedName>
</protein>
<name>A0A1M6BA88_9FLAO</name>
<organism evidence="4 5">
    <name type="scientific">Aquimarina spongiae</name>
    <dbReference type="NCBI Taxonomy" id="570521"/>
    <lineage>
        <taxon>Bacteria</taxon>
        <taxon>Pseudomonadati</taxon>
        <taxon>Bacteroidota</taxon>
        <taxon>Flavobacteriia</taxon>
        <taxon>Flavobacteriales</taxon>
        <taxon>Flavobacteriaceae</taxon>
        <taxon>Aquimarina</taxon>
    </lineage>
</organism>
<dbReference type="SUPFAM" id="SSF46785">
    <property type="entry name" value="Winged helix' DNA-binding domain"/>
    <property type="match status" value="1"/>
</dbReference>
<dbReference type="RefSeq" id="WP_073313930.1">
    <property type="nucleotide sequence ID" value="NZ_FQYP01000001.1"/>
</dbReference>
<evidence type="ECO:0000256" key="2">
    <source>
        <dbReference type="ARBA" id="ARBA00023163"/>
    </source>
</evidence>
<dbReference type="Proteomes" id="UP000184432">
    <property type="component" value="Unassembled WGS sequence"/>
</dbReference>
<dbReference type="OrthoDB" id="9815009at2"/>
<keyword evidence="1" id="KW-0805">Transcription regulation</keyword>
<dbReference type="STRING" id="570521.SAMN04488508_101709"/>
<evidence type="ECO:0000256" key="1">
    <source>
        <dbReference type="ARBA" id="ARBA00023015"/>
    </source>
</evidence>
<dbReference type="InterPro" id="IPR001034">
    <property type="entry name" value="DeoR_HTH"/>
</dbReference>
<dbReference type="InterPro" id="IPR013196">
    <property type="entry name" value="HTH_11"/>
</dbReference>